<dbReference type="Pfam" id="PF13559">
    <property type="entry name" value="DUF4129"/>
    <property type="match status" value="1"/>
</dbReference>
<dbReference type="InterPro" id="IPR021878">
    <property type="entry name" value="TgpA_N"/>
</dbReference>
<feature type="transmembrane region" description="Helical" evidence="1">
    <location>
        <begin position="164"/>
        <end position="183"/>
    </location>
</feature>
<keyword evidence="1" id="KW-0812">Transmembrane</keyword>
<protein>
    <submittedName>
        <fullName evidence="3">Transglutaminase family protein</fullName>
    </submittedName>
</protein>
<feature type="transmembrane region" description="Helical" evidence="1">
    <location>
        <begin position="39"/>
        <end position="57"/>
    </location>
</feature>
<dbReference type="InterPro" id="IPR002931">
    <property type="entry name" value="Transglutaminase-like"/>
</dbReference>
<feature type="transmembrane region" description="Helical" evidence="1">
    <location>
        <begin position="116"/>
        <end position="144"/>
    </location>
</feature>
<dbReference type="InterPro" id="IPR052901">
    <property type="entry name" value="Bact_TGase-like"/>
</dbReference>
<proteinExistence type="predicted"/>
<dbReference type="Pfam" id="PF01841">
    <property type="entry name" value="Transglut_core"/>
    <property type="match status" value="1"/>
</dbReference>
<evidence type="ECO:0000313" key="3">
    <source>
        <dbReference type="EMBL" id="ABM00105.1"/>
    </source>
</evidence>
<dbReference type="Pfam" id="PF11992">
    <property type="entry name" value="TgpA_N"/>
    <property type="match status" value="1"/>
</dbReference>
<dbReference type="InterPro" id="IPR038765">
    <property type="entry name" value="Papain-like_cys_pep_sf"/>
</dbReference>
<reference evidence="3 4" key="1">
    <citation type="submission" date="2006-12" db="EMBL/GenBank/DDBJ databases">
        <title>Complete sequence of Shewanella amazonensis SB2B.</title>
        <authorList>
            <consortium name="US DOE Joint Genome Institute"/>
            <person name="Copeland A."/>
            <person name="Lucas S."/>
            <person name="Lapidus A."/>
            <person name="Barry K."/>
            <person name="Detter J.C."/>
            <person name="Glavina del Rio T."/>
            <person name="Hammon N."/>
            <person name="Israni S."/>
            <person name="Dalin E."/>
            <person name="Tice H."/>
            <person name="Pitluck S."/>
            <person name="Munk A.C."/>
            <person name="Brettin T."/>
            <person name="Bruce D."/>
            <person name="Han C."/>
            <person name="Tapia R."/>
            <person name="Gilna P."/>
            <person name="Schmutz J."/>
            <person name="Larimer F."/>
            <person name="Land M."/>
            <person name="Hauser L."/>
            <person name="Kyrpides N."/>
            <person name="Mikhailova N."/>
            <person name="Fredrickson J."/>
            <person name="Richardson P."/>
        </authorList>
    </citation>
    <scope>NUCLEOTIDE SEQUENCE [LARGE SCALE GENOMIC DNA]</scope>
    <source>
        <strain evidence="4">ATCC BAA-1098 / SB2B</strain>
    </source>
</reference>
<keyword evidence="1" id="KW-1133">Transmembrane helix</keyword>
<evidence type="ECO:0000256" key="1">
    <source>
        <dbReference type="SAM" id="Phobius"/>
    </source>
</evidence>
<dbReference type="InterPro" id="IPR025403">
    <property type="entry name" value="TgpA-like_C"/>
</dbReference>
<sequence length="689" mass="76658">MMGPSTKHHAEIIGRSTLFWLLLTHFALIAPLAEKSTPWTLAISAICLVWRVGIFYGRVARPPRLLVTGLGIASAITLALVGKQIGLLNALMNLLILGYSLKTIEMLGKRDVRTVILVGYFLIAINLIDNQGIGAMALALTLFWLNTQSLLSLYRDPGSKRDALAVKLVLQSLPLAILLFLVLPRLPPLWMVPSLKSSITGLGSEVGFGDISKLTQSDALAFRARFDGQVPANPDLYWRALVLEDYDGAHWRQHIGIKRLEREAFLLGSGRAAPADGPQQTSNRPRKDRLNYEVIAEPSGQRWLFGLDVAHSDTQGVVNLPDYRLFALRPLDGRFQYRASAFDARMDSRLPDSVRRLNLSLPDGINPRTRELVSQLKAQSDSPQDFVQRLMTRFRTEAYFYTLSPPPVGTAQIDDFLFDNKKGFCVHYATALTFMARAAGIPARLVSGYQGGELNPGAGYVSVYQYMAHAWSEVWFEGRGWVRVDPTAMIAPSRILDGFDATFNPDESYLAENPFSGHRVKEIPWLNNLRLKLASIDYYWSVWVLGFDNERREGLLKGLLGGLNPTRLVLFVLGICGAILLFVAWQAGILRLPGRQPPLLMAFARIEKSLTSIGLPRRIAEGPADYAARVGAAMPPLAIDLSRWALQFSHLRYSSDKPSPRALQRFVKDSRVLARGIRKQSKISTTTPD</sequence>
<dbReference type="Gene3D" id="3.10.620.30">
    <property type="match status" value="1"/>
</dbReference>
<dbReference type="EMBL" id="CP000507">
    <property type="protein sequence ID" value="ABM00105.1"/>
    <property type="molecule type" value="Genomic_DNA"/>
</dbReference>
<evidence type="ECO:0000259" key="2">
    <source>
        <dbReference type="SMART" id="SM00460"/>
    </source>
</evidence>
<organism evidence="3 4">
    <name type="scientific">Shewanella amazonensis (strain ATCC BAA-1098 / SB2B)</name>
    <dbReference type="NCBI Taxonomy" id="326297"/>
    <lineage>
        <taxon>Bacteria</taxon>
        <taxon>Pseudomonadati</taxon>
        <taxon>Pseudomonadota</taxon>
        <taxon>Gammaproteobacteria</taxon>
        <taxon>Alteromonadales</taxon>
        <taxon>Shewanellaceae</taxon>
        <taxon>Shewanella</taxon>
    </lineage>
</organism>
<dbReference type="PANTHER" id="PTHR42736:SF1">
    <property type="entry name" value="PROTEIN-GLUTAMINE GAMMA-GLUTAMYLTRANSFERASE"/>
    <property type="match status" value="1"/>
</dbReference>
<evidence type="ECO:0000313" key="4">
    <source>
        <dbReference type="Proteomes" id="UP000009175"/>
    </source>
</evidence>
<feature type="transmembrane region" description="Helical" evidence="1">
    <location>
        <begin position="12"/>
        <end position="33"/>
    </location>
</feature>
<dbReference type="SMART" id="SM00460">
    <property type="entry name" value="TGc"/>
    <property type="match status" value="1"/>
</dbReference>
<keyword evidence="4" id="KW-1185">Reference proteome</keyword>
<dbReference type="RefSeq" id="WP_011760012.1">
    <property type="nucleotide sequence ID" value="NC_008700.1"/>
</dbReference>
<dbReference type="Proteomes" id="UP000009175">
    <property type="component" value="Chromosome"/>
</dbReference>
<feature type="transmembrane region" description="Helical" evidence="1">
    <location>
        <begin position="567"/>
        <end position="585"/>
    </location>
</feature>
<dbReference type="AlphaFoldDB" id="A1S6U8"/>
<dbReference type="KEGG" id="saz:Sama_1899"/>
<dbReference type="STRING" id="326297.Sama_1899"/>
<keyword evidence="1" id="KW-0472">Membrane</keyword>
<dbReference type="SUPFAM" id="SSF54001">
    <property type="entry name" value="Cysteine proteinases"/>
    <property type="match status" value="1"/>
</dbReference>
<feature type="domain" description="Transglutaminase-like" evidence="2">
    <location>
        <begin position="417"/>
        <end position="488"/>
    </location>
</feature>
<dbReference type="PANTHER" id="PTHR42736">
    <property type="entry name" value="PROTEIN-GLUTAMINE GAMMA-GLUTAMYLTRANSFERASE"/>
    <property type="match status" value="1"/>
</dbReference>
<gene>
    <name evidence="3" type="ordered locus">Sama_1899</name>
</gene>
<dbReference type="eggNOG" id="COG1305">
    <property type="taxonomic scope" value="Bacteria"/>
</dbReference>
<name>A1S6U8_SHEAM</name>
<accession>A1S6U8</accession>
<feature type="transmembrane region" description="Helical" evidence="1">
    <location>
        <begin position="64"/>
        <end position="81"/>
    </location>
</feature>
<dbReference type="HOGENOM" id="CLU_012397_0_0_6"/>